<dbReference type="PANTHER" id="PTHR16943:SF8">
    <property type="entry name" value="2-METHYLCITRATE DEHYDRATASE"/>
    <property type="match status" value="1"/>
</dbReference>
<dbReference type="Proteomes" id="UP000199529">
    <property type="component" value="Unassembled WGS sequence"/>
</dbReference>
<dbReference type="SUPFAM" id="SSF103378">
    <property type="entry name" value="2-methylcitrate dehydratase PrpD"/>
    <property type="match status" value="1"/>
</dbReference>
<protein>
    <submittedName>
        <fullName evidence="4">2-methylcitrate dehydratase PrpD</fullName>
    </submittedName>
</protein>
<evidence type="ECO:0000313" key="4">
    <source>
        <dbReference type="EMBL" id="SDW96739.1"/>
    </source>
</evidence>
<dbReference type="Pfam" id="PF19305">
    <property type="entry name" value="MmgE_PrpD_C"/>
    <property type="match status" value="1"/>
</dbReference>
<proteinExistence type="inferred from homology"/>
<accession>A0A1H2XWJ2</accession>
<keyword evidence="5" id="KW-1185">Reference proteome</keyword>
<dbReference type="EMBL" id="FNOK01000006">
    <property type="protein sequence ID" value="SDW96739.1"/>
    <property type="molecule type" value="Genomic_DNA"/>
</dbReference>
<dbReference type="InterPro" id="IPR036148">
    <property type="entry name" value="MmgE/PrpD_sf"/>
</dbReference>
<dbReference type="GO" id="GO:0016829">
    <property type="term" value="F:lyase activity"/>
    <property type="evidence" value="ECO:0007669"/>
    <property type="project" value="InterPro"/>
</dbReference>
<dbReference type="STRING" id="418495.SAMN05216215_1006208"/>
<dbReference type="Pfam" id="PF03972">
    <property type="entry name" value="MmgE_PrpD_N"/>
    <property type="match status" value="1"/>
</dbReference>
<evidence type="ECO:0000313" key="5">
    <source>
        <dbReference type="Proteomes" id="UP000199529"/>
    </source>
</evidence>
<dbReference type="Gene3D" id="3.30.1330.120">
    <property type="entry name" value="2-methylcitrate dehydratase PrpD"/>
    <property type="match status" value="1"/>
</dbReference>
<organism evidence="4 5">
    <name type="scientific">Saccharopolyspora shandongensis</name>
    <dbReference type="NCBI Taxonomy" id="418495"/>
    <lineage>
        <taxon>Bacteria</taxon>
        <taxon>Bacillati</taxon>
        <taxon>Actinomycetota</taxon>
        <taxon>Actinomycetes</taxon>
        <taxon>Pseudonocardiales</taxon>
        <taxon>Pseudonocardiaceae</taxon>
        <taxon>Saccharopolyspora</taxon>
    </lineage>
</organism>
<dbReference type="InterPro" id="IPR042183">
    <property type="entry name" value="MmgE/PrpD_sf_1"/>
</dbReference>
<evidence type="ECO:0000256" key="1">
    <source>
        <dbReference type="ARBA" id="ARBA00006174"/>
    </source>
</evidence>
<name>A0A1H2XWJ2_9PSEU</name>
<dbReference type="InterPro" id="IPR005656">
    <property type="entry name" value="MmgE_PrpD"/>
</dbReference>
<dbReference type="Gene3D" id="1.10.4100.10">
    <property type="entry name" value="2-methylcitrate dehydratase PrpD"/>
    <property type="match status" value="1"/>
</dbReference>
<dbReference type="OrthoDB" id="9797528at2"/>
<dbReference type="AlphaFoldDB" id="A0A1H2XWJ2"/>
<feature type="domain" description="MmgE/PrpD C-terminal" evidence="3">
    <location>
        <begin position="225"/>
        <end position="374"/>
    </location>
</feature>
<comment type="similarity">
    <text evidence="1">Belongs to the PrpD family.</text>
</comment>
<dbReference type="InterPro" id="IPR045336">
    <property type="entry name" value="MmgE_PrpD_N"/>
</dbReference>
<evidence type="ECO:0000259" key="2">
    <source>
        <dbReference type="Pfam" id="PF03972"/>
    </source>
</evidence>
<gene>
    <name evidence="4" type="ORF">SAMN05216215_1006208</name>
</gene>
<feature type="domain" description="MmgE/PrpD N-terminal" evidence="2">
    <location>
        <begin position="58"/>
        <end position="196"/>
    </location>
</feature>
<dbReference type="InterPro" id="IPR045337">
    <property type="entry name" value="MmgE_PrpD_C"/>
</dbReference>
<dbReference type="PANTHER" id="PTHR16943">
    <property type="entry name" value="2-METHYLCITRATE DEHYDRATASE-RELATED"/>
    <property type="match status" value="1"/>
</dbReference>
<dbReference type="InterPro" id="IPR042188">
    <property type="entry name" value="MmgE/PrpD_sf_2"/>
</dbReference>
<dbReference type="RefSeq" id="WP_093263531.1">
    <property type="nucleotide sequence ID" value="NZ_FNOK01000006.1"/>
</dbReference>
<reference evidence="5" key="1">
    <citation type="submission" date="2016-10" db="EMBL/GenBank/DDBJ databases">
        <authorList>
            <person name="Varghese N."/>
            <person name="Submissions S."/>
        </authorList>
    </citation>
    <scope>NUCLEOTIDE SEQUENCE [LARGE SCALE GENOMIC DNA]</scope>
    <source>
        <strain evidence="5">CGMCC 4.3530</strain>
    </source>
</reference>
<sequence>MASIAESLAQWASELEPSAEDLALAQRSLVDTAAVTLAARNHPLTEIAAGLPDAARWAAIGHVLDFDDLHIESTTHISVVTVPVVLATGGDARAYLAGAGVMARLGGALGWSHYSAGWHATCTAGAPAAAVAAGIALGLSTEQLATAMALAVPAAGGVQNAFGTHGKSLQVGFAAQAGVRAAELARAGATADPSALDAWLELVGGTGRLDLAGPAVPGGLAIKVYPCCYAMQRPIAALRDIRHDIRGAVRGVRVSTPEPTVKPLIHDRPGTGLEGKFSLPYAVATALLDCYPDFAAFTDDAVNRESAQRLLRQVEVSYTPGEEGLLTGEVDIELEHDGPALRVSLAQPPGAPSRPPTEAELREKFTACGEDVPGLLAAADWKSVRELLRQFFPRTGDVE</sequence>
<evidence type="ECO:0000259" key="3">
    <source>
        <dbReference type="Pfam" id="PF19305"/>
    </source>
</evidence>